<dbReference type="AlphaFoldDB" id="A0A8H5GI81"/>
<feature type="region of interest" description="Disordered" evidence="1">
    <location>
        <begin position="1"/>
        <end position="49"/>
    </location>
</feature>
<evidence type="ECO:0000256" key="1">
    <source>
        <dbReference type="SAM" id="MobiDB-lite"/>
    </source>
</evidence>
<dbReference type="OrthoDB" id="3174721at2759"/>
<comment type="caution">
    <text evidence="2">The sequence shown here is derived from an EMBL/GenBank/DDBJ whole genome shotgun (WGS) entry which is preliminary data.</text>
</comment>
<gene>
    <name evidence="2" type="ORF">D9758_010811</name>
</gene>
<dbReference type="Proteomes" id="UP000559256">
    <property type="component" value="Unassembled WGS sequence"/>
</dbReference>
<organism evidence="2 3">
    <name type="scientific">Tetrapyrgos nigripes</name>
    <dbReference type="NCBI Taxonomy" id="182062"/>
    <lineage>
        <taxon>Eukaryota</taxon>
        <taxon>Fungi</taxon>
        <taxon>Dikarya</taxon>
        <taxon>Basidiomycota</taxon>
        <taxon>Agaricomycotina</taxon>
        <taxon>Agaricomycetes</taxon>
        <taxon>Agaricomycetidae</taxon>
        <taxon>Agaricales</taxon>
        <taxon>Marasmiineae</taxon>
        <taxon>Marasmiaceae</taxon>
        <taxon>Tetrapyrgos</taxon>
    </lineage>
</organism>
<dbReference type="EMBL" id="JAACJM010000027">
    <property type="protein sequence ID" value="KAF5365412.1"/>
    <property type="molecule type" value="Genomic_DNA"/>
</dbReference>
<evidence type="ECO:0000313" key="3">
    <source>
        <dbReference type="Proteomes" id="UP000559256"/>
    </source>
</evidence>
<accession>A0A8H5GI81</accession>
<name>A0A8H5GI81_9AGAR</name>
<evidence type="ECO:0000313" key="2">
    <source>
        <dbReference type="EMBL" id="KAF5365412.1"/>
    </source>
</evidence>
<sequence>MSSRPPSYATLPDGSQERAQDLVTSALEQTHRDRPEPSIDTPPAPPLLQARLADSNQHQVPFGVPPARAERPETNVRYTLSPMENDPSSLLLLPSAESPNTRPKFQIKTVVNPLNPNSFVTTIHQGATANGRFIGAFEMSSNRDPLYEWVSYGNLQQQAFFYVLDIAGFGAFTARNPVRPRNWKYRDYEFYWCWENGGFTRCYATDPQSVSTNPDVQPKLYAKYSPRRLRIDRSLGTAYYSVALEELEVTPEGHEVLDQILLSLMIIERRRLLGYDPKANVI</sequence>
<protein>
    <submittedName>
        <fullName evidence="2">Uncharacterized protein</fullName>
    </submittedName>
</protein>
<keyword evidence="3" id="KW-1185">Reference proteome</keyword>
<proteinExistence type="predicted"/>
<reference evidence="2 3" key="1">
    <citation type="journal article" date="2020" name="ISME J.">
        <title>Uncovering the hidden diversity of litter-decomposition mechanisms in mushroom-forming fungi.</title>
        <authorList>
            <person name="Floudas D."/>
            <person name="Bentzer J."/>
            <person name="Ahren D."/>
            <person name="Johansson T."/>
            <person name="Persson P."/>
            <person name="Tunlid A."/>
        </authorList>
    </citation>
    <scope>NUCLEOTIDE SEQUENCE [LARGE SCALE GENOMIC DNA]</scope>
    <source>
        <strain evidence="2 3">CBS 291.85</strain>
    </source>
</reference>